<dbReference type="SUPFAM" id="SSF56112">
    <property type="entry name" value="Protein kinase-like (PK-like)"/>
    <property type="match status" value="1"/>
</dbReference>
<accession>A0AAD5RI09</accession>
<dbReference type="GO" id="GO:0004672">
    <property type="term" value="F:protein kinase activity"/>
    <property type="evidence" value="ECO:0007669"/>
    <property type="project" value="InterPro"/>
</dbReference>
<dbReference type="InterPro" id="IPR052751">
    <property type="entry name" value="Plant_MAPKKK"/>
</dbReference>
<dbReference type="Pfam" id="PF00069">
    <property type="entry name" value="Pkinase"/>
    <property type="match status" value="1"/>
</dbReference>
<feature type="domain" description="Protein kinase" evidence="1">
    <location>
        <begin position="33"/>
        <end position="281"/>
    </location>
</feature>
<comment type="caution">
    <text evidence="2">The sequence shown here is derived from an EMBL/GenBank/DDBJ whole genome shotgun (WGS) entry which is preliminary data.</text>
</comment>
<proteinExistence type="predicted"/>
<dbReference type="PANTHER" id="PTHR48011">
    <property type="entry name" value="CCR4-NOT TRANSCRIPTIONAL COMPLEX SUBUNIT CAF120-RELATED"/>
    <property type="match status" value="1"/>
</dbReference>
<dbReference type="GO" id="GO:0007165">
    <property type="term" value="P:signal transduction"/>
    <property type="evidence" value="ECO:0007669"/>
    <property type="project" value="TreeGrafter"/>
</dbReference>
<sequence>MPSTPYLANQHVEVLEMNEAFEEVDGCFRFTGTLVVYRLHGDVYHAVSKARYSSRSELKAEHLINDIVIPTSAYHPPFSSEFTRAPDPLPYNSYVKRPRLISYDRIRRGSRPNHIADSVLMEVEVCEILKRHPHPNIATYLGCQVSDGRITGICFAKYDSTLMQLVNPGSFTKRKSRSIRQNTRDYRYVLGGLERAVRHLHSLGLIHNDINPSNIMLDGDVPVIIDFESCRRKGESLEGVGRTYEWYDEEVQISLPQNDLHALKEICIWLGDDSEAFQFEE</sequence>
<dbReference type="GO" id="GO:0005524">
    <property type="term" value="F:ATP binding"/>
    <property type="evidence" value="ECO:0007669"/>
    <property type="project" value="InterPro"/>
</dbReference>
<dbReference type="PROSITE" id="PS50011">
    <property type="entry name" value="PROTEIN_KINASE_DOM"/>
    <property type="match status" value="1"/>
</dbReference>
<protein>
    <recommendedName>
        <fullName evidence="1">Protein kinase domain-containing protein</fullName>
    </recommendedName>
</protein>
<dbReference type="Gene3D" id="1.10.510.10">
    <property type="entry name" value="Transferase(Phosphotransferase) domain 1"/>
    <property type="match status" value="1"/>
</dbReference>
<gene>
    <name evidence="2" type="ORF">MKZ38_007933</name>
</gene>
<evidence type="ECO:0000259" key="1">
    <source>
        <dbReference type="PROSITE" id="PS50011"/>
    </source>
</evidence>
<reference evidence="2" key="1">
    <citation type="submission" date="2022-07" db="EMBL/GenBank/DDBJ databases">
        <title>Draft genome sequence of Zalerion maritima ATCC 34329, a (micro)plastics degrading marine fungus.</title>
        <authorList>
            <person name="Paco A."/>
            <person name="Goncalves M.F.M."/>
            <person name="Rocha-Santos T.A.P."/>
            <person name="Alves A."/>
        </authorList>
    </citation>
    <scope>NUCLEOTIDE SEQUENCE</scope>
    <source>
        <strain evidence="2">ATCC 34329</strain>
    </source>
</reference>
<dbReference type="Proteomes" id="UP001201980">
    <property type="component" value="Unassembled WGS sequence"/>
</dbReference>
<evidence type="ECO:0000313" key="2">
    <source>
        <dbReference type="EMBL" id="KAJ2894094.1"/>
    </source>
</evidence>
<dbReference type="EMBL" id="JAKWBI020000529">
    <property type="protein sequence ID" value="KAJ2894094.1"/>
    <property type="molecule type" value="Genomic_DNA"/>
</dbReference>
<keyword evidence="3" id="KW-1185">Reference proteome</keyword>
<evidence type="ECO:0000313" key="3">
    <source>
        <dbReference type="Proteomes" id="UP001201980"/>
    </source>
</evidence>
<dbReference type="InterPro" id="IPR011009">
    <property type="entry name" value="Kinase-like_dom_sf"/>
</dbReference>
<dbReference type="AlphaFoldDB" id="A0AAD5RI09"/>
<organism evidence="2 3">
    <name type="scientific">Zalerion maritima</name>
    <dbReference type="NCBI Taxonomy" id="339359"/>
    <lineage>
        <taxon>Eukaryota</taxon>
        <taxon>Fungi</taxon>
        <taxon>Dikarya</taxon>
        <taxon>Ascomycota</taxon>
        <taxon>Pezizomycotina</taxon>
        <taxon>Sordariomycetes</taxon>
        <taxon>Lulworthiomycetidae</taxon>
        <taxon>Lulworthiales</taxon>
        <taxon>Lulworthiaceae</taxon>
        <taxon>Zalerion</taxon>
    </lineage>
</organism>
<dbReference type="PANTHER" id="PTHR48011:SF4">
    <property type="entry name" value="MITOGEN-ACTIVATED PROTEIN KINASE KINASE KINASE 19"/>
    <property type="match status" value="1"/>
</dbReference>
<name>A0AAD5RI09_9PEZI</name>
<dbReference type="InterPro" id="IPR000719">
    <property type="entry name" value="Prot_kinase_dom"/>
</dbReference>